<keyword evidence="7" id="KW-1185">Reference proteome</keyword>
<keyword evidence="3" id="KW-0012">Acyltransferase</keyword>
<evidence type="ECO:0000256" key="2">
    <source>
        <dbReference type="ARBA" id="ARBA00022679"/>
    </source>
</evidence>
<evidence type="ECO:0000256" key="3">
    <source>
        <dbReference type="ARBA" id="ARBA00023315"/>
    </source>
</evidence>
<evidence type="ECO:0000256" key="1">
    <source>
        <dbReference type="ARBA" id="ARBA00010982"/>
    </source>
</evidence>
<organism evidence="6 7">
    <name type="scientific">Pontixanthobacter luteolus</name>
    <dbReference type="NCBI Taxonomy" id="295089"/>
    <lineage>
        <taxon>Bacteria</taxon>
        <taxon>Pseudomonadati</taxon>
        <taxon>Pseudomonadota</taxon>
        <taxon>Alphaproteobacteria</taxon>
        <taxon>Sphingomonadales</taxon>
        <taxon>Erythrobacteraceae</taxon>
        <taxon>Pontixanthobacter</taxon>
    </lineage>
</organism>
<dbReference type="PANTHER" id="PTHR18919">
    <property type="entry name" value="ACETYL-COA C-ACYLTRANSFERASE"/>
    <property type="match status" value="1"/>
</dbReference>
<dbReference type="Proteomes" id="UP000471435">
    <property type="component" value="Unassembled WGS sequence"/>
</dbReference>
<sequence length="505" mass="53296">MQLGDPNRIPVIIGSGQVNDRPATGAEGLDSLGLMIAAAREAGKDAGGGLLKQTDWLGVVNQISFPELTGTLISGIKDALGIDPGFARETPSPTGDSPILLINEAANAIGEGKASIALIVGAEALRTAGMRKKEAALAAQDAPAAKKGPYPKRTPVQPEPRHLFGLHTPTDVYPLFENAARDSFGQTLEEAQAESGEIWAGMSRVAAQTESAWIREPRTARQIIEVSADNRPIAFPYTKFQVANAAVNQGAAVIVTSLAAAQAAGVPDDRIIYVGKGAAAHEAEDPLMRPDFASSASMNVSLERALELNEIGIEQIDHLELYSCFPIVPKMARRVLGVDASRQITMFGGLTFGGGPIGNYMTHAAACMVDALRKSGTNGLLFANGGYATHNHTILLTKTPQPEGTFPQEFDFQAEADATRGEIPAMELEYEGPAQLETYTILYDRSGAPKQGVIVARIDDNRRTLALVPATDTQAIKRLSVAAPGLVGAAGQVSKAGTQGHWSFD</sequence>
<dbReference type="PANTHER" id="PTHR18919:SF139">
    <property type="entry name" value="THIOLASE-LIKE PROTEIN TYPE 1 ADDITIONAL C-TERMINAL DOMAIN-CONTAINING PROTEIN"/>
    <property type="match status" value="1"/>
</dbReference>
<evidence type="ECO:0000259" key="5">
    <source>
        <dbReference type="Pfam" id="PF18313"/>
    </source>
</evidence>
<dbReference type="Pfam" id="PF18313">
    <property type="entry name" value="TLP1_add_C"/>
    <property type="match status" value="1"/>
</dbReference>
<dbReference type="EMBL" id="WTYP01000001">
    <property type="protein sequence ID" value="MXP46045.1"/>
    <property type="molecule type" value="Genomic_DNA"/>
</dbReference>
<dbReference type="Gene3D" id="3.40.47.10">
    <property type="match status" value="1"/>
</dbReference>
<dbReference type="Gene3D" id="2.40.50.840">
    <property type="match status" value="1"/>
</dbReference>
<dbReference type="InterPro" id="IPR016039">
    <property type="entry name" value="Thiolase-like"/>
</dbReference>
<dbReference type="AlphaFoldDB" id="A0A6I4UWU2"/>
<keyword evidence="2 6" id="KW-0808">Transferase</keyword>
<gene>
    <name evidence="6" type="ORF">GRI43_01395</name>
</gene>
<protein>
    <submittedName>
        <fullName evidence="6">Acetyl-CoA acetyltransferase</fullName>
    </submittedName>
</protein>
<evidence type="ECO:0000313" key="6">
    <source>
        <dbReference type="EMBL" id="MXP46045.1"/>
    </source>
</evidence>
<evidence type="ECO:0000313" key="7">
    <source>
        <dbReference type="Proteomes" id="UP000471435"/>
    </source>
</evidence>
<dbReference type="GO" id="GO:0016746">
    <property type="term" value="F:acyltransferase activity"/>
    <property type="evidence" value="ECO:0007669"/>
    <property type="project" value="UniProtKB-KW"/>
</dbReference>
<comment type="similarity">
    <text evidence="1">Belongs to the thiolase-like superfamily. Thiolase family.</text>
</comment>
<dbReference type="SUPFAM" id="SSF53901">
    <property type="entry name" value="Thiolase-like"/>
    <property type="match status" value="2"/>
</dbReference>
<dbReference type="InterPro" id="IPR040771">
    <property type="entry name" value="TLP1_add_C"/>
</dbReference>
<feature type="domain" description="Thiolase-like protein type 1 additional C-terminal" evidence="5">
    <location>
        <begin position="422"/>
        <end position="498"/>
    </location>
</feature>
<accession>A0A6I4UWU2</accession>
<reference evidence="6 7" key="1">
    <citation type="submission" date="2019-12" db="EMBL/GenBank/DDBJ databases">
        <title>Genomic-based taxomic classification of the family Erythrobacteraceae.</title>
        <authorList>
            <person name="Xu L."/>
        </authorList>
    </citation>
    <scope>NUCLEOTIDE SEQUENCE [LARGE SCALE GENOMIC DNA]</scope>
    <source>
        <strain evidence="6 7">SW-109</strain>
    </source>
</reference>
<dbReference type="RefSeq" id="WP_160729324.1">
    <property type="nucleotide sequence ID" value="NZ_WTYP01000001.1"/>
</dbReference>
<dbReference type="OrthoDB" id="4470569at2"/>
<comment type="caution">
    <text evidence="6">The sequence shown here is derived from an EMBL/GenBank/DDBJ whole genome shotgun (WGS) entry which is preliminary data.</text>
</comment>
<evidence type="ECO:0000256" key="4">
    <source>
        <dbReference type="SAM" id="MobiDB-lite"/>
    </source>
</evidence>
<proteinExistence type="inferred from homology"/>
<name>A0A6I4UWU2_9SPHN</name>
<feature type="region of interest" description="Disordered" evidence="4">
    <location>
        <begin position="139"/>
        <end position="161"/>
    </location>
</feature>